<dbReference type="Proteomes" id="UP000005267">
    <property type="component" value="Chromosome"/>
</dbReference>
<keyword evidence="3" id="KW-1185">Reference proteome</keyword>
<reference evidence="3" key="2">
    <citation type="journal article" date="2013" name="PLoS ONE">
        <title>Genome implosion elicits host-confinement in Alcaligenaceae: evidence from the comparative genomics of Tetrathiobacter kashmirensis, a pathogen in the making.</title>
        <authorList>
            <person name="Ghosh W."/>
            <person name="Alam M."/>
            <person name="Roy C."/>
            <person name="Pyne P."/>
            <person name="George A."/>
            <person name="Chakraborty R."/>
            <person name="Majumder S."/>
            <person name="Agarwal A."/>
            <person name="Chakraborty S."/>
            <person name="Majumdar S."/>
            <person name="Gupta S.K."/>
        </authorList>
    </citation>
    <scope>NUCLEOTIDE SEQUENCE [LARGE SCALE GENOMIC DNA]</scope>
    <source>
        <strain evidence="3">WT001</strain>
    </source>
</reference>
<protein>
    <submittedName>
        <fullName evidence="2">Uncharacterized protein</fullName>
    </submittedName>
</protein>
<sequence length="184" mass="20353">MIHAVLHRVFSGGQATRPVHGLQEKMRKIQGFKALRRGIRLQKDKFQFVALRLNQWIVALRAHTDPVDSRRCGQRAIGFYGNLEAFGMDRVDKSDIQLQQRFAAGKYNIARTAFGPQVLASVVARVAALANLPPPMPLVPTKSVSQNVQAAVARSISRPDHKLHPANRQKTAARPLAPLRLAAS</sequence>
<proteinExistence type="predicted"/>
<evidence type="ECO:0000256" key="1">
    <source>
        <dbReference type="SAM" id="MobiDB-lite"/>
    </source>
</evidence>
<evidence type="ECO:0000313" key="2">
    <source>
        <dbReference type="EMBL" id="AFK63211.1"/>
    </source>
</evidence>
<name>I3UDX3_ADVKW</name>
<dbReference type="EMBL" id="CP003555">
    <property type="protein sequence ID" value="AFK63211.1"/>
    <property type="molecule type" value="Genomic_DNA"/>
</dbReference>
<organism evidence="2 3">
    <name type="scientific">Advenella kashmirensis (strain DSM 17095 / LMG 22695 / WT001)</name>
    <name type="common">Tetrathiobacter kashmirensis</name>
    <dbReference type="NCBI Taxonomy" id="1036672"/>
    <lineage>
        <taxon>Bacteria</taxon>
        <taxon>Pseudomonadati</taxon>
        <taxon>Pseudomonadota</taxon>
        <taxon>Betaproteobacteria</taxon>
        <taxon>Burkholderiales</taxon>
        <taxon>Alcaligenaceae</taxon>
    </lineage>
</organism>
<reference evidence="2 3" key="1">
    <citation type="journal article" date="2011" name="J. Bacteriol.">
        <title>Whole-genome shotgun sequencing of the sulfur-oxidizing chemoautotroph Tetrathiobacter kashmirensis.</title>
        <authorList>
            <person name="Ghosh W."/>
            <person name="George A."/>
            <person name="Agarwal A."/>
            <person name="Raj P."/>
            <person name="Alam M."/>
            <person name="Pyne P."/>
            <person name="Das Gupta S.K."/>
        </authorList>
    </citation>
    <scope>NUCLEOTIDE SEQUENCE [LARGE SCALE GENOMIC DNA]</scope>
    <source>
        <strain evidence="2 3">WT001</strain>
    </source>
</reference>
<dbReference type="AlphaFoldDB" id="I3UDX3"/>
<gene>
    <name evidence="2" type="ordered locus">TKWG_16290</name>
</gene>
<dbReference type="KEGG" id="aka:TKWG_16290"/>
<dbReference type="HOGENOM" id="CLU_1465282_0_0_4"/>
<accession>I3UDX3</accession>
<feature type="region of interest" description="Disordered" evidence="1">
    <location>
        <begin position="155"/>
        <end position="177"/>
    </location>
</feature>
<evidence type="ECO:0000313" key="3">
    <source>
        <dbReference type="Proteomes" id="UP000005267"/>
    </source>
</evidence>